<feature type="compositionally biased region" description="Low complexity" evidence="1">
    <location>
        <begin position="375"/>
        <end position="393"/>
    </location>
</feature>
<dbReference type="OrthoDB" id="241105at2"/>
<feature type="region of interest" description="Disordered" evidence="1">
    <location>
        <begin position="556"/>
        <end position="732"/>
    </location>
</feature>
<feature type="domain" description="DUF4340" evidence="2">
    <location>
        <begin position="79"/>
        <end position="305"/>
    </location>
</feature>
<dbReference type="AlphaFoldDB" id="A0A518DJN2"/>
<dbReference type="Proteomes" id="UP000317429">
    <property type="component" value="Chromosome"/>
</dbReference>
<reference evidence="3 4" key="1">
    <citation type="submission" date="2019-02" db="EMBL/GenBank/DDBJ databases">
        <title>Deep-cultivation of Planctomycetes and their phenomic and genomic characterization uncovers novel biology.</title>
        <authorList>
            <person name="Wiegand S."/>
            <person name="Jogler M."/>
            <person name="Boedeker C."/>
            <person name="Pinto D."/>
            <person name="Vollmers J."/>
            <person name="Rivas-Marin E."/>
            <person name="Kohn T."/>
            <person name="Peeters S.H."/>
            <person name="Heuer A."/>
            <person name="Rast P."/>
            <person name="Oberbeckmann S."/>
            <person name="Bunk B."/>
            <person name="Jeske O."/>
            <person name="Meyerdierks A."/>
            <person name="Storesund J.E."/>
            <person name="Kallscheuer N."/>
            <person name="Luecker S."/>
            <person name="Lage O.M."/>
            <person name="Pohl T."/>
            <person name="Merkel B.J."/>
            <person name="Hornburger P."/>
            <person name="Mueller R.-W."/>
            <person name="Bruemmer F."/>
            <person name="Labrenz M."/>
            <person name="Spormann A.M."/>
            <person name="Op den Camp H."/>
            <person name="Overmann J."/>
            <person name="Amann R."/>
            <person name="Jetten M.S.M."/>
            <person name="Mascher T."/>
            <person name="Medema M.H."/>
            <person name="Devos D.P."/>
            <person name="Kaster A.-K."/>
            <person name="Ovreas L."/>
            <person name="Rohde M."/>
            <person name="Galperin M.Y."/>
            <person name="Jogler C."/>
        </authorList>
    </citation>
    <scope>NUCLEOTIDE SEQUENCE [LARGE SCALE GENOMIC DNA]</scope>
    <source>
        <strain evidence="3 4">Pla175</strain>
    </source>
</reference>
<gene>
    <name evidence="3" type="ORF">Pla175_51170</name>
</gene>
<keyword evidence="4" id="KW-1185">Reference proteome</keyword>
<protein>
    <recommendedName>
        <fullName evidence="2">DUF4340 domain-containing protein</fullName>
    </recommendedName>
</protein>
<dbReference type="KEGG" id="pnd:Pla175_51170"/>
<feature type="compositionally biased region" description="Acidic residues" evidence="1">
    <location>
        <begin position="604"/>
        <end position="618"/>
    </location>
</feature>
<dbReference type="PROSITE" id="PS51257">
    <property type="entry name" value="PROKAR_LIPOPROTEIN"/>
    <property type="match status" value="1"/>
</dbReference>
<feature type="compositionally biased region" description="Acidic residues" evidence="1">
    <location>
        <begin position="435"/>
        <end position="445"/>
    </location>
</feature>
<evidence type="ECO:0000256" key="1">
    <source>
        <dbReference type="SAM" id="MobiDB-lite"/>
    </source>
</evidence>
<feature type="compositionally biased region" description="Basic and acidic residues" evidence="1">
    <location>
        <begin position="696"/>
        <end position="709"/>
    </location>
</feature>
<feature type="region of interest" description="Disordered" evidence="1">
    <location>
        <begin position="419"/>
        <end position="490"/>
    </location>
</feature>
<dbReference type="EMBL" id="CP036291">
    <property type="protein sequence ID" value="QDU91687.1"/>
    <property type="molecule type" value="Genomic_DNA"/>
</dbReference>
<feature type="compositionally biased region" description="Basic and acidic residues" evidence="1">
    <location>
        <begin position="446"/>
        <end position="459"/>
    </location>
</feature>
<dbReference type="InterPro" id="IPR025641">
    <property type="entry name" value="DUF4340"/>
</dbReference>
<evidence type="ECO:0000313" key="3">
    <source>
        <dbReference type="EMBL" id="QDU91687.1"/>
    </source>
</evidence>
<feature type="compositionally biased region" description="Basic and acidic residues" evidence="1">
    <location>
        <begin position="619"/>
        <end position="633"/>
    </location>
</feature>
<evidence type="ECO:0000259" key="2">
    <source>
        <dbReference type="Pfam" id="PF14238"/>
    </source>
</evidence>
<evidence type="ECO:0000313" key="4">
    <source>
        <dbReference type="Proteomes" id="UP000317429"/>
    </source>
</evidence>
<dbReference type="Pfam" id="PF14238">
    <property type="entry name" value="DUF4340"/>
    <property type="match status" value="1"/>
</dbReference>
<proteinExistence type="predicted"/>
<dbReference type="RefSeq" id="WP_145291847.1">
    <property type="nucleotide sequence ID" value="NZ_CP036291.1"/>
</dbReference>
<feature type="region of interest" description="Disordered" evidence="1">
    <location>
        <begin position="373"/>
        <end position="393"/>
    </location>
</feature>
<feature type="compositionally biased region" description="Acidic residues" evidence="1">
    <location>
        <begin position="713"/>
        <end position="732"/>
    </location>
</feature>
<sequence length="732" mass="78365">MNESTKTFLFVGVAAACVAAAVATRPQAIDLEREAQSRTGKPLVVKFDPEQAARLRITRFNEETATLSEFEVAERDGVWTLPSKSGYPADAEKQMGEAAAGVMDREVLRIASKLPADHEEYGVVDPKSSKLAVGQTGVGVRVAMLDGSDKPLIDLIIGKEVKGSENQRYVRLADQDVVYVVDVDPSKFPTKFDDWIEDDLLKINPWDLEQVTLDNYSASAELAMTADGRIVPQLKQSYDDQMTLTYDDGAGEWQAKRIAVYDNLKQGYDEVELSAEQELDPDKLRELKDALDNLKIVDVERKPEGLSGSLKAGEDFLKDTATIESLARRGFLAVGRRGGGVELISSEGEFVATMKDGVEYVLRFGGLQADEDEAAQPAAGADPDASADGAPEEAGGVNRYLFVMARFDENAIEKPELEELPALPEGAQEPKDESANDEPADDEPAKDDADTPDADKPADDEADGEAGDEKKDDAAAEDADGAAKAGNSELVDEVIAQRKEIEQSNQRKLDAYQEKIKAGQERVKELNARFGDWYYVISNQVYQKIHLTHKDVIKTKEAPEGEAASESAPPAGAGGIQGLPNLGGMLGGPGGPPNAPAETTPDPAAEEMTPEAEGSDEAEPSKEESEPSAKDAEPSVEDAEPSAEDAEPSAEESEPSAEDAEPSAENAEPASEKMESEDAEPSAEESEPSAEESEPSAEKPEASAEDGKQPAEPADEPDAPQSDPAEEDGAGR</sequence>
<feature type="compositionally biased region" description="Low complexity" evidence="1">
    <location>
        <begin position="561"/>
        <end position="571"/>
    </location>
</feature>
<feature type="compositionally biased region" description="Acidic residues" evidence="1">
    <location>
        <begin position="634"/>
        <end position="662"/>
    </location>
</feature>
<organism evidence="3 4">
    <name type="scientific">Pirellulimonas nuda</name>
    <dbReference type="NCBI Taxonomy" id="2528009"/>
    <lineage>
        <taxon>Bacteria</taxon>
        <taxon>Pseudomonadati</taxon>
        <taxon>Planctomycetota</taxon>
        <taxon>Planctomycetia</taxon>
        <taxon>Pirellulales</taxon>
        <taxon>Lacipirellulaceae</taxon>
        <taxon>Pirellulimonas</taxon>
    </lineage>
</organism>
<name>A0A518DJN2_9BACT</name>
<accession>A0A518DJN2</accession>
<feature type="compositionally biased region" description="Acidic residues" evidence="1">
    <location>
        <begin position="677"/>
        <end position="695"/>
    </location>
</feature>